<evidence type="ECO:0000313" key="3">
    <source>
        <dbReference type="EMBL" id="CAF1065786.1"/>
    </source>
</evidence>
<reference evidence="3" key="1">
    <citation type="submission" date="2021-02" db="EMBL/GenBank/DDBJ databases">
        <authorList>
            <person name="Nowell W R."/>
        </authorList>
    </citation>
    <scope>NUCLEOTIDE SEQUENCE</scope>
</reference>
<evidence type="ECO:0000256" key="2">
    <source>
        <dbReference type="SAM" id="MobiDB-lite"/>
    </source>
</evidence>
<dbReference type="EMBL" id="CAJNOL010000441">
    <property type="protein sequence ID" value="CAF1065786.1"/>
    <property type="molecule type" value="Genomic_DNA"/>
</dbReference>
<keyword evidence="1" id="KW-0175">Coiled coil</keyword>
<gene>
    <name evidence="3" type="ORF">JXQ802_LOCUS17412</name>
</gene>
<evidence type="ECO:0000256" key="1">
    <source>
        <dbReference type="SAM" id="Coils"/>
    </source>
</evidence>
<proteinExistence type="predicted"/>
<protein>
    <submittedName>
        <fullName evidence="3">Uncharacterized protein</fullName>
    </submittedName>
</protein>
<comment type="caution">
    <text evidence="3">The sequence shown here is derived from an EMBL/GenBank/DDBJ whole genome shotgun (WGS) entry which is preliminary data.</text>
</comment>
<dbReference type="Proteomes" id="UP000663870">
    <property type="component" value="Unassembled WGS sequence"/>
</dbReference>
<keyword evidence="4" id="KW-1185">Reference proteome</keyword>
<name>A0A814LH62_9BILA</name>
<accession>A0A814LH62</accession>
<sequence length="783" mass="89788">MNETTIDDTVLSNKTSTTNSNPSLLRAVSVPATSTSTLAKTPWYQQKFELYRDVIEEKVRDAYPELPQMYKLQPANIECSTMKGYDLDFSIELHDGRSVVVSISYGGSSGPPYTKEERRKLVTIRQNTNDTVLIQYHPTPAISLVKSSMSRTLIYRTNKEFDKCSELLKNILSVQESRRNAKSSAVGELNRKKQQQLSTNTRSKKPNRKAIVTKSSFVKTNINGNKETSEHRPSYSLNKNLHLTNGVTVEEPSFLKNRVSSSESHKHITHSPSPTQNIHQRLTSPLKTNSLTNNKSQNSLRRRTQNKEEFLRSSSCSDIQSLKSNFMHQQQKHCIIDQFITYLTRIRTISKQIRVRNSNHANDPECYHLWNELENSLSSALSYANDNIQFQLSLISLRREIIELRKQLQTTNVHLHEYDLTRRNDEQYVHLQKKFDTNQIQCTQLLLHNKELKTQCQLLQNKIDHLEQDNIRLIQRLTLKDLHSIVQCSQWISTNNDLLLDKEIIFLKEKLYHVYDDLATLLNQNHTLQISIREQDQQLLLYKQQINNLKQSAQKFLHNLDDQSIKEKIKQFLNHILIDQHYNEVSKNSLHLTPTKSISPAVKPSSILFEIPHKIATTSPSQPVTFRSHISPIVTINKHRPKLIFVTPTVLNDSNIVSKFQYKRNPTIDVTHCSSSTIDDADSILISSVSTSLSYEQRNHTTLYNSLPILSIPTTIDITKMTTTIGKQQIYNNESSPELDQISDLTSKIFSSGDEEDSLIGDNNISTSSSLTITSDAEKLMHI</sequence>
<dbReference type="AlphaFoldDB" id="A0A814LH62"/>
<feature type="region of interest" description="Disordered" evidence="2">
    <location>
        <begin position="179"/>
        <end position="207"/>
    </location>
</feature>
<organism evidence="3 4">
    <name type="scientific">Rotaria sordida</name>
    <dbReference type="NCBI Taxonomy" id="392033"/>
    <lineage>
        <taxon>Eukaryota</taxon>
        <taxon>Metazoa</taxon>
        <taxon>Spiralia</taxon>
        <taxon>Gnathifera</taxon>
        <taxon>Rotifera</taxon>
        <taxon>Eurotatoria</taxon>
        <taxon>Bdelloidea</taxon>
        <taxon>Philodinida</taxon>
        <taxon>Philodinidae</taxon>
        <taxon>Rotaria</taxon>
    </lineage>
</organism>
<feature type="coiled-coil region" evidence="1">
    <location>
        <begin position="449"/>
        <end position="476"/>
    </location>
</feature>
<feature type="compositionally biased region" description="Polar residues" evidence="2">
    <location>
        <begin position="270"/>
        <end position="299"/>
    </location>
</feature>
<evidence type="ECO:0000313" key="4">
    <source>
        <dbReference type="Proteomes" id="UP000663870"/>
    </source>
</evidence>
<feature type="region of interest" description="Disordered" evidence="2">
    <location>
        <begin position="257"/>
        <end position="307"/>
    </location>
</feature>